<reference evidence="1" key="2">
    <citation type="submission" date="2017-06" db="EMBL/GenBank/DDBJ databases">
        <title>WGS assembly of Brachypodium distachyon.</title>
        <authorList>
            <consortium name="The International Brachypodium Initiative"/>
            <person name="Lucas S."/>
            <person name="Harmon-Smith M."/>
            <person name="Lail K."/>
            <person name="Tice H."/>
            <person name="Grimwood J."/>
            <person name="Bruce D."/>
            <person name="Barry K."/>
            <person name="Shu S."/>
            <person name="Lindquist E."/>
            <person name="Wang M."/>
            <person name="Pitluck S."/>
            <person name="Vogel J.P."/>
            <person name="Garvin D.F."/>
            <person name="Mockler T.C."/>
            <person name="Schmutz J."/>
            <person name="Rokhsar D."/>
            <person name="Bevan M.W."/>
        </authorList>
    </citation>
    <scope>NUCLEOTIDE SEQUENCE</scope>
    <source>
        <strain evidence="1">Bd21</strain>
    </source>
</reference>
<accession>A0A0Q3K2Z7</accession>
<keyword evidence="3" id="KW-1185">Reference proteome</keyword>
<organism evidence="1">
    <name type="scientific">Brachypodium distachyon</name>
    <name type="common">Purple false brome</name>
    <name type="synonym">Trachynia distachya</name>
    <dbReference type="NCBI Taxonomy" id="15368"/>
    <lineage>
        <taxon>Eukaryota</taxon>
        <taxon>Viridiplantae</taxon>
        <taxon>Streptophyta</taxon>
        <taxon>Embryophyta</taxon>
        <taxon>Tracheophyta</taxon>
        <taxon>Spermatophyta</taxon>
        <taxon>Magnoliopsida</taxon>
        <taxon>Liliopsida</taxon>
        <taxon>Poales</taxon>
        <taxon>Poaceae</taxon>
        <taxon>BOP clade</taxon>
        <taxon>Pooideae</taxon>
        <taxon>Stipodae</taxon>
        <taxon>Brachypodieae</taxon>
        <taxon>Brachypodium</taxon>
    </lineage>
</organism>
<gene>
    <name evidence="1" type="ORF">BRADI_1g44213v3</name>
</gene>
<dbReference type="EnsemblPlants" id="KQK18708">
    <property type="protein sequence ID" value="KQK18708"/>
    <property type="gene ID" value="BRADI_1g44213v3"/>
</dbReference>
<dbReference type="InParanoid" id="A0A0Q3K2Z7"/>
<name>A0A0Q3K2Z7_BRADI</name>
<dbReference type="OrthoDB" id="640742at2759"/>
<dbReference type="AlphaFoldDB" id="A0A0Q3K2Z7"/>
<sequence>MINCTTKNHKHHDAAYLLPICHNLPTECSDAAYLLCICPESWPRLVALRADSARIAPAGPRRHCEVQMQVH</sequence>
<reference evidence="1 2" key="1">
    <citation type="journal article" date="2010" name="Nature">
        <title>Genome sequencing and analysis of the model grass Brachypodium distachyon.</title>
        <authorList>
            <consortium name="International Brachypodium Initiative"/>
        </authorList>
    </citation>
    <scope>NUCLEOTIDE SEQUENCE [LARGE SCALE GENOMIC DNA]</scope>
    <source>
        <strain evidence="1 2">Bd21</strain>
    </source>
</reference>
<reference evidence="2" key="3">
    <citation type="submission" date="2018-08" db="UniProtKB">
        <authorList>
            <consortium name="EnsemblPlants"/>
        </authorList>
    </citation>
    <scope>IDENTIFICATION</scope>
    <source>
        <strain evidence="2">cv. Bd21</strain>
    </source>
</reference>
<evidence type="ECO:0000313" key="2">
    <source>
        <dbReference type="EnsemblPlants" id="KQK18708"/>
    </source>
</evidence>
<proteinExistence type="predicted"/>
<dbReference type="EMBL" id="CM000880">
    <property type="protein sequence ID" value="KQK18708.1"/>
    <property type="molecule type" value="Genomic_DNA"/>
</dbReference>
<dbReference type="Proteomes" id="UP000008810">
    <property type="component" value="Chromosome 1"/>
</dbReference>
<dbReference type="Gramene" id="KQK18708">
    <property type="protein sequence ID" value="KQK18708"/>
    <property type="gene ID" value="BRADI_1g44213v3"/>
</dbReference>
<protein>
    <submittedName>
        <fullName evidence="1 2">Uncharacterized protein</fullName>
    </submittedName>
</protein>
<evidence type="ECO:0000313" key="3">
    <source>
        <dbReference type="Proteomes" id="UP000008810"/>
    </source>
</evidence>
<evidence type="ECO:0000313" key="1">
    <source>
        <dbReference type="EMBL" id="KQK18708.1"/>
    </source>
</evidence>